<evidence type="ECO:0000313" key="2">
    <source>
        <dbReference type="Proteomes" id="UP000596661"/>
    </source>
</evidence>
<sequence>MDVRHYSHQQPGVPYPPNEIGISVSSKFSVIFLKFNSYSSPVFEEDVQAVLFWITFALGSVVCTIHPGYVFPLCDYLEGNSWRFGNNLFASMRKSRGTVSGNQALGFPKGKLGLFSCMINYPLLRFVSISKSHVEFHSGKLWLLQGKAEGASGTDGLLLAIAIIRSISVRLHSFSRKVGEVAIGNGSCLRISISVGVMSWIELLYLMTLHELFVVTASNLSFFTWPQHLFHLQGTRAWGCQWPVIPTESWLARSELLRTSTSTTSISRPYAFIFDIFLVQTRSSTLTLGNTSDQRVPDLWSDLG</sequence>
<dbReference type="Gramene" id="evm.model.09.551">
    <property type="protein sequence ID" value="cds.evm.model.09.551"/>
    <property type="gene ID" value="evm.TU.09.551"/>
</dbReference>
<protein>
    <submittedName>
        <fullName evidence="1">Uncharacterized protein</fullName>
    </submittedName>
</protein>
<proteinExistence type="predicted"/>
<dbReference type="EMBL" id="UZAU01000734">
    <property type="status" value="NOT_ANNOTATED_CDS"/>
    <property type="molecule type" value="Genomic_DNA"/>
</dbReference>
<evidence type="ECO:0000313" key="1">
    <source>
        <dbReference type="EnsemblPlants" id="cds.evm.model.09.551"/>
    </source>
</evidence>
<dbReference type="AlphaFoldDB" id="A0A803QGL8"/>
<reference evidence="1" key="2">
    <citation type="submission" date="2021-03" db="UniProtKB">
        <authorList>
            <consortium name="EnsemblPlants"/>
        </authorList>
    </citation>
    <scope>IDENTIFICATION</scope>
</reference>
<name>A0A803QGL8_CANSA</name>
<dbReference type="Proteomes" id="UP000596661">
    <property type="component" value="Chromosome 9"/>
</dbReference>
<keyword evidence="2" id="KW-1185">Reference proteome</keyword>
<dbReference type="EnsemblPlants" id="evm.model.09.551">
    <property type="protein sequence ID" value="cds.evm.model.09.551"/>
    <property type="gene ID" value="evm.TU.09.551"/>
</dbReference>
<accession>A0A803QGL8</accession>
<reference evidence="1" key="1">
    <citation type="submission" date="2018-11" db="EMBL/GenBank/DDBJ databases">
        <authorList>
            <person name="Grassa J C."/>
        </authorList>
    </citation>
    <scope>NUCLEOTIDE SEQUENCE [LARGE SCALE GENOMIC DNA]</scope>
</reference>
<organism evidence="1 2">
    <name type="scientific">Cannabis sativa</name>
    <name type="common">Hemp</name>
    <name type="synonym">Marijuana</name>
    <dbReference type="NCBI Taxonomy" id="3483"/>
    <lineage>
        <taxon>Eukaryota</taxon>
        <taxon>Viridiplantae</taxon>
        <taxon>Streptophyta</taxon>
        <taxon>Embryophyta</taxon>
        <taxon>Tracheophyta</taxon>
        <taxon>Spermatophyta</taxon>
        <taxon>Magnoliopsida</taxon>
        <taxon>eudicotyledons</taxon>
        <taxon>Gunneridae</taxon>
        <taxon>Pentapetalae</taxon>
        <taxon>rosids</taxon>
        <taxon>fabids</taxon>
        <taxon>Rosales</taxon>
        <taxon>Cannabaceae</taxon>
        <taxon>Cannabis</taxon>
    </lineage>
</organism>